<dbReference type="RefSeq" id="WP_208390492.1">
    <property type="nucleotide sequence ID" value="NZ_BAAAOO010000011.1"/>
</dbReference>
<name>A0ABX0SK40_9ACTN</name>
<evidence type="ECO:0000256" key="1">
    <source>
        <dbReference type="SAM" id="MobiDB-lite"/>
    </source>
</evidence>
<evidence type="ECO:0000256" key="2">
    <source>
        <dbReference type="SAM" id="Phobius"/>
    </source>
</evidence>
<dbReference type="Pfam" id="PF03372">
    <property type="entry name" value="Exo_endo_phos"/>
    <property type="match status" value="1"/>
</dbReference>
<accession>A0ABX0SK40</accession>
<dbReference type="SUPFAM" id="SSF56219">
    <property type="entry name" value="DNase I-like"/>
    <property type="match status" value="1"/>
</dbReference>
<keyword evidence="6" id="KW-1185">Reference proteome</keyword>
<keyword evidence="3" id="KW-0732">Signal</keyword>
<dbReference type="InterPro" id="IPR047971">
    <property type="entry name" value="ExeM-like"/>
</dbReference>
<feature type="region of interest" description="Disordered" evidence="1">
    <location>
        <begin position="453"/>
        <end position="474"/>
    </location>
</feature>
<keyword evidence="2" id="KW-0472">Membrane</keyword>
<dbReference type="InterPro" id="IPR036691">
    <property type="entry name" value="Endo/exonu/phosph_ase_sf"/>
</dbReference>
<protein>
    <submittedName>
        <fullName evidence="5">Extracellular nuclease</fullName>
    </submittedName>
</protein>
<feature type="domain" description="LTD" evidence="4">
    <location>
        <begin position="25"/>
        <end position="152"/>
    </location>
</feature>
<evidence type="ECO:0000259" key="4">
    <source>
        <dbReference type="PROSITE" id="PS51841"/>
    </source>
</evidence>
<feature type="signal peptide" evidence="3">
    <location>
        <begin position="1"/>
        <end position="35"/>
    </location>
</feature>
<evidence type="ECO:0000313" key="5">
    <source>
        <dbReference type="EMBL" id="NIH57081.1"/>
    </source>
</evidence>
<keyword evidence="2" id="KW-0812">Transmembrane</keyword>
<dbReference type="CDD" id="cd04486">
    <property type="entry name" value="YhcR_OBF_like"/>
    <property type="match status" value="1"/>
</dbReference>
<evidence type="ECO:0000313" key="6">
    <source>
        <dbReference type="Proteomes" id="UP000749311"/>
    </source>
</evidence>
<dbReference type="Gene3D" id="3.60.10.10">
    <property type="entry name" value="Endonuclease/exonuclease/phosphatase"/>
    <property type="match status" value="1"/>
</dbReference>
<feature type="region of interest" description="Disordered" evidence="1">
    <location>
        <begin position="181"/>
        <end position="211"/>
    </location>
</feature>
<dbReference type="PANTHER" id="PTHR42834">
    <property type="entry name" value="ENDONUCLEASE/EXONUCLEASE/PHOSPHATASE FAMILY PROTEIN (AFU_ORTHOLOGUE AFUA_3G09210)"/>
    <property type="match status" value="1"/>
</dbReference>
<evidence type="ECO:0000256" key="3">
    <source>
        <dbReference type="SAM" id="SignalP"/>
    </source>
</evidence>
<feature type="chain" id="PRO_5045971375" evidence="3">
    <location>
        <begin position="36"/>
        <end position="884"/>
    </location>
</feature>
<dbReference type="Proteomes" id="UP000749311">
    <property type="component" value="Unassembled WGS sequence"/>
</dbReference>
<dbReference type="InterPro" id="IPR005135">
    <property type="entry name" value="Endo/exonuclease/phosphatase"/>
</dbReference>
<feature type="region of interest" description="Disordered" evidence="1">
    <location>
        <begin position="797"/>
        <end position="853"/>
    </location>
</feature>
<dbReference type="InterPro" id="IPR001322">
    <property type="entry name" value="Lamin_tail_dom"/>
</dbReference>
<feature type="transmembrane region" description="Helical" evidence="2">
    <location>
        <begin position="860"/>
        <end position="881"/>
    </location>
</feature>
<dbReference type="PANTHER" id="PTHR42834:SF1">
    <property type="entry name" value="ENDONUCLEASE_EXONUCLEASE_PHOSPHATASE FAMILY PROTEIN (AFU_ORTHOLOGUE AFUA_3G09210)"/>
    <property type="match status" value="1"/>
</dbReference>
<dbReference type="EMBL" id="JAAMOZ010000001">
    <property type="protein sequence ID" value="NIH57081.1"/>
    <property type="molecule type" value="Genomic_DNA"/>
</dbReference>
<reference evidence="5 6" key="1">
    <citation type="submission" date="2020-02" db="EMBL/GenBank/DDBJ databases">
        <title>Sequencing the genomes of 1000 actinobacteria strains.</title>
        <authorList>
            <person name="Klenk H.-P."/>
        </authorList>
    </citation>
    <scope>NUCLEOTIDE SEQUENCE [LARGE SCALE GENOMIC DNA]</scope>
    <source>
        <strain evidence="5 6">DSM 19609</strain>
    </source>
</reference>
<dbReference type="CDD" id="cd10283">
    <property type="entry name" value="MnuA_DNase1-like"/>
    <property type="match status" value="1"/>
</dbReference>
<dbReference type="PROSITE" id="PS51841">
    <property type="entry name" value="LTD"/>
    <property type="match status" value="1"/>
</dbReference>
<feature type="compositionally biased region" description="Low complexity" evidence="1">
    <location>
        <begin position="806"/>
        <end position="839"/>
    </location>
</feature>
<dbReference type="NCBIfam" id="NF033681">
    <property type="entry name" value="ExeM_NucH_DNase"/>
    <property type="match status" value="1"/>
</dbReference>
<organism evidence="5 6">
    <name type="scientific">Brooklawnia cerclae</name>
    <dbReference type="NCBI Taxonomy" id="349934"/>
    <lineage>
        <taxon>Bacteria</taxon>
        <taxon>Bacillati</taxon>
        <taxon>Actinomycetota</taxon>
        <taxon>Actinomycetes</taxon>
        <taxon>Propionibacteriales</taxon>
        <taxon>Propionibacteriaceae</taxon>
        <taxon>Brooklawnia</taxon>
    </lineage>
</organism>
<sequence length="884" mass="91281">MKPPQSPIRNGRAAAMLLVSVAIVAGGIGAAPAHAVSDHVIISEAYGGGGNSGATYTHDFVELYNPTATAVDLAGYSVNYYSAGGNLGNSCALSGSIQAGGYFLVQQAKGAGGTTPLPTPDITCSAAMSGSAGIVRLLAPDSSTIDLVGYGSSATQFETAPAPGTSSVTSVARAVLDDTDDNSVDFAAGDPTPRASADSGGPDPEPEPGPEAVTIAEIQGTGAESPLRGDAVTTLGLVTAAYPTGGLRGFFMQTPGSGGSSDATPGASDGIFVYGTTDVEIGSCYTVAATVSEYQDLTELTSATITSATDCDPVEATALASLPSQSESEALEGMLVAPRGTYTIANNYNLNTYGTLGLAFGDEPLYQATDVVEPGAAAEAYELANQANSIVLDDGSSWNYMQNAEAQASPLPYLSQDEPMRTGSQVTFVQPVVMDYRYGAWTYQPVGQIIGATDSDDPLATENDREAEPPSVGSDLTMASFNVLNYFTELGADEDEVKSCDYYADRNGDPVATDYCEVRGAWSPAAFDDQRAKLVNAVNSLGAGVVALSEIETSNMVSWIDRGRDYTLSEFVDELNAAGGNWAYAASPLVTPSDEDIIRTAFIYDPSIVQPTGASEILLDDAFANARYPLAQTWQVADSPTSFTTIANHFKSKSSGEDDGTGQGLSNASRVAQAQALVDWVAGEGSGSADEAIFLMGDFNSYSRESPVQVIESAGFTDVIGQFDPGSSTYQYSGRLGSLDHVFANEQALALVSGAGVWDINADESIAMQYSRRNYNVVDFYTTSPFASSDHDPVVVGLDVGDDQTGDQTPGGEQLSGGTPDGATPDGTTDAGDVTTPTASQTPVAQRPGKLPSTGAAGTAMALIGLVVAALTATVAIRMVVRVR</sequence>
<proteinExistence type="predicted"/>
<dbReference type="Pfam" id="PF00932">
    <property type="entry name" value="LTD"/>
    <property type="match status" value="1"/>
</dbReference>
<gene>
    <name evidence="5" type="ORF">FB473_001726</name>
</gene>
<comment type="caution">
    <text evidence="5">The sequence shown here is derived from an EMBL/GenBank/DDBJ whole genome shotgun (WGS) entry which is preliminary data.</text>
</comment>
<keyword evidence="2" id="KW-1133">Transmembrane helix</keyword>